<organism evidence="1 2">
    <name type="scientific">Chlorobaculum thiosulfatiphilum</name>
    <name type="common">Chlorobium limicola f.sp. thiosulfatophilum</name>
    <dbReference type="NCBI Taxonomy" id="115852"/>
    <lineage>
        <taxon>Bacteria</taxon>
        <taxon>Pseudomonadati</taxon>
        <taxon>Chlorobiota</taxon>
        <taxon>Chlorobiia</taxon>
        <taxon>Chlorobiales</taxon>
        <taxon>Chlorobiaceae</taxon>
        <taxon>Chlorobaculum</taxon>
    </lineage>
</organism>
<protein>
    <recommendedName>
        <fullName evidence="3">STAS/SEC14 domain-containing protein</fullName>
    </recommendedName>
</protein>
<name>A0A5C4S7X8_CHLTI</name>
<dbReference type="RefSeq" id="WP_139456246.1">
    <property type="nucleotide sequence ID" value="NZ_VDCH01000004.1"/>
</dbReference>
<evidence type="ECO:0000313" key="2">
    <source>
        <dbReference type="Proteomes" id="UP000308271"/>
    </source>
</evidence>
<sequence length="123" mass="13979">MHFIESGASYISVIFSGAVDQEQLFRALRDIFIHPEYPFKNSIWVFEGCECDFSNISMFELLQMVRAYYPKKATRAKTAIVTSTSMHHAMAQLFCEDADDLALAFTMKAFMDRSEAIAWLGSA</sequence>
<keyword evidence="2" id="KW-1185">Reference proteome</keyword>
<reference evidence="1 2" key="1">
    <citation type="submission" date="2019-05" db="EMBL/GenBank/DDBJ databases">
        <title>Draft Whole-Genome sequence of the green sulfur bacterium Chlorobaculum thiosulfatiphilum DSM 249.</title>
        <authorList>
            <person name="Meyer T.E."/>
            <person name="Kyndt J.A."/>
        </authorList>
    </citation>
    <scope>NUCLEOTIDE SEQUENCE [LARGE SCALE GENOMIC DNA]</scope>
    <source>
        <strain evidence="1 2">DSM 249</strain>
    </source>
</reference>
<evidence type="ECO:0000313" key="1">
    <source>
        <dbReference type="EMBL" id="TNJ39630.1"/>
    </source>
</evidence>
<dbReference type="Proteomes" id="UP000308271">
    <property type="component" value="Unassembled WGS sequence"/>
</dbReference>
<proteinExistence type="predicted"/>
<accession>A0A5C4S7X8</accession>
<evidence type="ECO:0008006" key="3">
    <source>
        <dbReference type="Google" id="ProtNLM"/>
    </source>
</evidence>
<gene>
    <name evidence="1" type="ORF">FGF66_03095</name>
</gene>
<comment type="caution">
    <text evidence="1">The sequence shown here is derived from an EMBL/GenBank/DDBJ whole genome shotgun (WGS) entry which is preliminary data.</text>
</comment>
<dbReference type="AlphaFoldDB" id="A0A5C4S7X8"/>
<dbReference type="OrthoDB" id="597980at2"/>
<dbReference type="EMBL" id="VDCH01000004">
    <property type="protein sequence ID" value="TNJ39630.1"/>
    <property type="molecule type" value="Genomic_DNA"/>
</dbReference>